<keyword evidence="5" id="KW-1185">Reference proteome</keyword>
<dbReference type="Proteomes" id="UP000708148">
    <property type="component" value="Unassembled WGS sequence"/>
</dbReference>
<name>A0A8S1J9Q1_9CHLO</name>
<feature type="non-terminal residue" evidence="4">
    <location>
        <position position="1"/>
    </location>
</feature>
<evidence type="ECO:0000259" key="3">
    <source>
        <dbReference type="PROSITE" id="PS50240"/>
    </source>
</evidence>
<gene>
    <name evidence="4" type="ORF">OSTQU699_LOCUS8124</name>
</gene>
<dbReference type="GO" id="GO:0006508">
    <property type="term" value="P:proteolysis"/>
    <property type="evidence" value="ECO:0007669"/>
    <property type="project" value="InterPro"/>
</dbReference>
<comment type="similarity">
    <text evidence="1">Belongs to the peptidase S1 family.</text>
</comment>
<dbReference type="PROSITE" id="PS50240">
    <property type="entry name" value="TRYPSIN_DOM"/>
    <property type="match status" value="1"/>
</dbReference>
<dbReference type="InterPro" id="IPR001314">
    <property type="entry name" value="Peptidase_S1A"/>
</dbReference>
<evidence type="ECO:0000313" key="4">
    <source>
        <dbReference type="EMBL" id="CAD7702767.1"/>
    </source>
</evidence>
<proteinExistence type="inferred from homology"/>
<dbReference type="InterPro" id="IPR050430">
    <property type="entry name" value="Peptidase_S1"/>
</dbReference>
<dbReference type="PANTHER" id="PTHR24276">
    <property type="entry name" value="POLYSERASE-RELATED"/>
    <property type="match status" value="1"/>
</dbReference>
<dbReference type="AlphaFoldDB" id="A0A8S1J9Q1"/>
<dbReference type="InterPro" id="IPR009003">
    <property type="entry name" value="Peptidase_S1_PA"/>
</dbReference>
<comment type="caution">
    <text evidence="4">The sequence shown here is derived from an EMBL/GenBank/DDBJ whole genome shotgun (WGS) entry which is preliminary data.</text>
</comment>
<dbReference type="EMBL" id="CAJHUC010001941">
    <property type="protein sequence ID" value="CAD7702767.1"/>
    <property type="molecule type" value="Genomic_DNA"/>
</dbReference>
<keyword evidence="2" id="KW-1015">Disulfide bond</keyword>
<evidence type="ECO:0000256" key="2">
    <source>
        <dbReference type="ARBA" id="ARBA00023157"/>
    </source>
</evidence>
<dbReference type="InterPro" id="IPR043504">
    <property type="entry name" value="Peptidase_S1_PA_chymotrypsin"/>
</dbReference>
<sequence length="266" mass="28641">AALGGGGQPDDVYAAKAHEAVRLPYLVSIRRAGSHDHVCSGILIGVAWVLTVAHCVNPLSPYAAGKKPLVLIGARSVSDTGMEVVVEQSFIHPRWTQDEQRSAFNLALLKLPKVTKQPIPKMLVDHFSLNTGQMLSAGGWGASSTGPVLGGEIFSSQSLEPQEFVDSRRCNATMWKSEMEDGLFCGLNAQRSASCIVDSGSPMLLMDMPKYELHNGNPELDFLVGLNVDGAPCGTFGKPDVYVDLRDHQDWIAAHIHGGAQPRNEL</sequence>
<dbReference type="GO" id="GO:0004252">
    <property type="term" value="F:serine-type endopeptidase activity"/>
    <property type="evidence" value="ECO:0007669"/>
    <property type="project" value="InterPro"/>
</dbReference>
<dbReference type="SMART" id="SM00020">
    <property type="entry name" value="Tryp_SPc"/>
    <property type="match status" value="1"/>
</dbReference>
<protein>
    <recommendedName>
        <fullName evidence="3">Peptidase S1 domain-containing protein</fullName>
    </recommendedName>
</protein>
<organism evidence="4 5">
    <name type="scientific">Ostreobium quekettii</name>
    <dbReference type="NCBI Taxonomy" id="121088"/>
    <lineage>
        <taxon>Eukaryota</taxon>
        <taxon>Viridiplantae</taxon>
        <taxon>Chlorophyta</taxon>
        <taxon>core chlorophytes</taxon>
        <taxon>Ulvophyceae</taxon>
        <taxon>TCBD clade</taxon>
        <taxon>Bryopsidales</taxon>
        <taxon>Ostreobineae</taxon>
        <taxon>Ostreobiaceae</taxon>
        <taxon>Ostreobium</taxon>
    </lineage>
</organism>
<evidence type="ECO:0000313" key="5">
    <source>
        <dbReference type="Proteomes" id="UP000708148"/>
    </source>
</evidence>
<dbReference type="SUPFAM" id="SSF50494">
    <property type="entry name" value="Trypsin-like serine proteases"/>
    <property type="match status" value="1"/>
</dbReference>
<feature type="domain" description="Peptidase S1" evidence="3">
    <location>
        <begin position="2"/>
        <end position="257"/>
    </location>
</feature>
<evidence type="ECO:0000256" key="1">
    <source>
        <dbReference type="ARBA" id="ARBA00007664"/>
    </source>
</evidence>
<accession>A0A8S1J9Q1</accession>
<dbReference type="PRINTS" id="PR00722">
    <property type="entry name" value="CHYMOTRYPSIN"/>
</dbReference>
<dbReference type="Gene3D" id="2.40.10.10">
    <property type="entry name" value="Trypsin-like serine proteases"/>
    <property type="match status" value="1"/>
</dbReference>
<reference evidence="4" key="1">
    <citation type="submission" date="2020-12" db="EMBL/GenBank/DDBJ databases">
        <authorList>
            <person name="Iha C."/>
        </authorList>
    </citation>
    <scope>NUCLEOTIDE SEQUENCE</scope>
</reference>
<dbReference type="PANTHER" id="PTHR24276:SF98">
    <property type="entry name" value="FI18310P1-RELATED"/>
    <property type="match status" value="1"/>
</dbReference>
<dbReference type="Pfam" id="PF00089">
    <property type="entry name" value="Trypsin"/>
    <property type="match status" value="1"/>
</dbReference>
<dbReference type="InterPro" id="IPR001254">
    <property type="entry name" value="Trypsin_dom"/>
</dbReference>
<dbReference type="OrthoDB" id="546450at2759"/>